<protein>
    <submittedName>
        <fullName evidence="3">Colicin transporter</fullName>
    </submittedName>
</protein>
<name>A0A4P6EWD7_9MICO</name>
<dbReference type="Proteomes" id="UP000291758">
    <property type="component" value="Chromosome"/>
</dbReference>
<evidence type="ECO:0000256" key="1">
    <source>
        <dbReference type="SAM" id="MobiDB-lite"/>
    </source>
</evidence>
<feature type="compositionally biased region" description="Basic residues" evidence="1">
    <location>
        <begin position="1"/>
        <end position="11"/>
    </location>
</feature>
<dbReference type="InterPro" id="IPR040891">
    <property type="entry name" value="HEPN_SAV_6107"/>
</dbReference>
<feature type="domain" description="SAV-6107-like HEPN" evidence="2">
    <location>
        <begin position="51"/>
        <end position="144"/>
    </location>
</feature>
<feature type="region of interest" description="Disordered" evidence="1">
    <location>
        <begin position="1"/>
        <end position="29"/>
    </location>
</feature>
<gene>
    <name evidence="3" type="ORF">ET495_02540</name>
</gene>
<accession>A0A4P6EWD7</accession>
<sequence length="168" mass="17340">MTLKHTARRRTAASAVGERTAPSAPAPVAPPVVPGAVARLLVLADAELAEAADASDPADRFLHAHLAALRSAAAVVELRGQPGPRSGVRTVWEMLAKVEPSLAAWSVYFASGARLRASVDAGHGEAVSAERAAELVACAEDFRDEAAMIVDPAAGFSRPLRWAATAAS</sequence>
<dbReference type="KEGG" id="xyl:ET495_02540"/>
<keyword evidence="4" id="KW-1185">Reference proteome</keyword>
<dbReference type="EMBL" id="CP035495">
    <property type="protein sequence ID" value="QAY62328.1"/>
    <property type="molecule type" value="Genomic_DNA"/>
</dbReference>
<evidence type="ECO:0000259" key="2">
    <source>
        <dbReference type="Pfam" id="PF18726"/>
    </source>
</evidence>
<evidence type="ECO:0000313" key="3">
    <source>
        <dbReference type="EMBL" id="QAY62328.1"/>
    </source>
</evidence>
<reference evidence="3 4" key="1">
    <citation type="submission" date="2019-01" db="EMBL/GenBank/DDBJ databases">
        <title>Genome sequencing of strain 2JSPR-7.</title>
        <authorList>
            <person name="Heo J."/>
            <person name="Kim S.-J."/>
            <person name="Kim J.-S."/>
            <person name="Hong S.-B."/>
            <person name="Kwon S.-W."/>
        </authorList>
    </citation>
    <scope>NUCLEOTIDE SEQUENCE [LARGE SCALE GENOMIC DNA]</scope>
    <source>
        <strain evidence="3 4">2JSPR-7</strain>
    </source>
</reference>
<dbReference type="OrthoDB" id="5148360at2"/>
<proteinExistence type="predicted"/>
<dbReference type="AlphaFoldDB" id="A0A4P6EWD7"/>
<evidence type="ECO:0000313" key="4">
    <source>
        <dbReference type="Proteomes" id="UP000291758"/>
    </source>
</evidence>
<dbReference type="RefSeq" id="WP_129202365.1">
    <property type="nucleotide sequence ID" value="NZ_CP035495.1"/>
</dbReference>
<dbReference type="Pfam" id="PF18726">
    <property type="entry name" value="HEPN_SAV_6107"/>
    <property type="match status" value="1"/>
</dbReference>
<organism evidence="3 4">
    <name type="scientific">Xylanimonas allomyrinae</name>
    <dbReference type="NCBI Taxonomy" id="2509459"/>
    <lineage>
        <taxon>Bacteria</taxon>
        <taxon>Bacillati</taxon>
        <taxon>Actinomycetota</taxon>
        <taxon>Actinomycetes</taxon>
        <taxon>Micrococcales</taxon>
        <taxon>Promicromonosporaceae</taxon>
        <taxon>Xylanimonas</taxon>
    </lineage>
</organism>